<feature type="transmembrane region" description="Helical" evidence="7">
    <location>
        <begin position="162"/>
        <end position="183"/>
    </location>
</feature>
<evidence type="ECO:0000256" key="1">
    <source>
        <dbReference type="ARBA" id="ARBA00004651"/>
    </source>
</evidence>
<dbReference type="Proteomes" id="UP000436047">
    <property type="component" value="Unassembled WGS sequence"/>
</dbReference>
<reference evidence="9 10" key="1">
    <citation type="submission" date="2019-08" db="EMBL/GenBank/DDBJ databases">
        <title>In-depth cultivation of the pig gut microbiome towards novel bacterial diversity and tailored functional studies.</title>
        <authorList>
            <person name="Wylensek D."/>
            <person name="Hitch T.C.A."/>
            <person name="Clavel T."/>
        </authorList>
    </citation>
    <scope>NUCLEOTIDE SEQUENCE [LARGE SCALE GENOMIC DNA]</scope>
    <source>
        <strain evidence="9 10">WCA-389-WT-23B</strain>
    </source>
</reference>
<evidence type="ECO:0000256" key="4">
    <source>
        <dbReference type="ARBA" id="ARBA00022692"/>
    </source>
</evidence>
<feature type="transmembrane region" description="Helical" evidence="7">
    <location>
        <begin position="12"/>
        <end position="32"/>
    </location>
</feature>
<dbReference type="EMBL" id="VUMI01000013">
    <property type="protein sequence ID" value="MSS88562.1"/>
    <property type="molecule type" value="Genomic_DNA"/>
</dbReference>
<evidence type="ECO:0000313" key="10">
    <source>
        <dbReference type="Proteomes" id="UP000436047"/>
    </source>
</evidence>
<proteinExistence type="inferred from homology"/>
<keyword evidence="5 7" id="KW-1133">Transmembrane helix</keyword>
<gene>
    <name evidence="9" type="ORF">FYJ45_09720</name>
</gene>
<feature type="domain" description="ABC transmembrane type-1" evidence="8">
    <location>
        <begin position="71"/>
        <end position="285"/>
    </location>
</feature>
<dbReference type="PANTHER" id="PTHR30193:SF37">
    <property type="entry name" value="INNER MEMBRANE ABC TRANSPORTER PERMEASE PROTEIN YCJO"/>
    <property type="match status" value="1"/>
</dbReference>
<comment type="caution">
    <text evidence="9">The sequence shown here is derived from an EMBL/GenBank/DDBJ whole genome shotgun (WGS) entry which is preliminary data.</text>
</comment>
<dbReference type="AlphaFoldDB" id="A0A6N7W1Y9"/>
<protein>
    <submittedName>
        <fullName evidence="9">Sugar ABC transporter permease</fullName>
    </submittedName>
</protein>
<keyword evidence="2 7" id="KW-0813">Transport</keyword>
<evidence type="ECO:0000256" key="3">
    <source>
        <dbReference type="ARBA" id="ARBA00022475"/>
    </source>
</evidence>
<evidence type="ECO:0000259" key="8">
    <source>
        <dbReference type="PROSITE" id="PS50928"/>
    </source>
</evidence>
<dbReference type="InterPro" id="IPR051393">
    <property type="entry name" value="ABC_transporter_permease"/>
</dbReference>
<evidence type="ECO:0000256" key="2">
    <source>
        <dbReference type="ARBA" id="ARBA00022448"/>
    </source>
</evidence>
<feature type="transmembrane region" description="Helical" evidence="7">
    <location>
        <begin position="264"/>
        <end position="284"/>
    </location>
</feature>
<evidence type="ECO:0000256" key="7">
    <source>
        <dbReference type="RuleBase" id="RU363032"/>
    </source>
</evidence>
<feature type="transmembrane region" description="Helical" evidence="7">
    <location>
        <begin position="108"/>
        <end position="129"/>
    </location>
</feature>
<comment type="subcellular location">
    <subcellularLocation>
        <location evidence="1 7">Cell membrane</location>
        <topology evidence="1 7">Multi-pass membrane protein</topology>
    </subcellularLocation>
</comment>
<dbReference type="Gene3D" id="1.10.3720.10">
    <property type="entry name" value="MetI-like"/>
    <property type="match status" value="1"/>
</dbReference>
<dbReference type="CDD" id="cd06261">
    <property type="entry name" value="TM_PBP2"/>
    <property type="match status" value="1"/>
</dbReference>
<dbReference type="PROSITE" id="PS50928">
    <property type="entry name" value="ABC_TM1"/>
    <property type="match status" value="1"/>
</dbReference>
<sequence>MNRKTWGSRMQIGLLLLPGVLIFGIFTLYPIAKLFLMSFFKWDFGSILSQEFFGLGNYGEVFGDPYFHTVFVNSIVYTLVTVPAQMLLGLLTALFINSICHFRIGFRVLYYLPVITSWVIASLVFKYVFNTEGMLNYFLTSVIHVTGQNIRWLDTRWGGLTIAMLLGIWKGIGWNMVVFLAALQTVPQELYEVASLDGAGSVRKFFSVTLPAIRGTVLFALVMLTIGGFNVFTSIKMITDGAPGHQTDTILTWMYYKAFSTGKFGYSAALSFITAVVLAFLALVQFRLMKEGEN</sequence>
<dbReference type="RefSeq" id="WP_154464446.1">
    <property type="nucleotide sequence ID" value="NZ_JAXDZL010000110.1"/>
</dbReference>
<name>A0A6N7W1Y9_9FIRM</name>
<evidence type="ECO:0000313" key="9">
    <source>
        <dbReference type="EMBL" id="MSS88562.1"/>
    </source>
</evidence>
<dbReference type="InterPro" id="IPR035906">
    <property type="entry name" value="MetI-like_sf"/>
</dbReference>
<feature type="transmembrane region" description="Helical" evidence="7">
    <location>
        <begin position="75"/>
        <end position="96"/>
    </location>
</feature>
<dbReference type="InterPro" id="IPR000515">
    <property type="entry name" value="MetI-like"/>
</dbReference>
<dbReference type="Pfam" id="PF00528">
    <property type="entry name" value="BPD_transp_1"/>
    <property type="match status" value="1"/>
</dbReference>
<dbReference type="GO" id="GO:0055085">
    <property type="term" value="P:transmembrane transport"/>
    <property type="evidence" value="ECO:0007669"/>
    <property type="project" value="InterPro"/>
</dbReference>
<dbReference type="GO" id="GO:0005886">
    <property type="term" value="C:plasma membrane"/>
    <property type="evidence" value="ECO:0007669"/>
    <property type="project" value="UniProtKB-SubCell"/>
</dbReference>
<keyword evidence="10" id="KW-1185">Reference proteome</keyword>
<evidence type="ECO:0000256" key="6">
    <source>
        <dbReference type="ARBA" id="ARBA00023136"/>
    </source>
</evidence>
<accession>A0A6N7W1Y9</accession>
<feature type="transmembrane region" description="Helical" evidence="7">
    <location>
        <begin position="212"/>
        <end position="232"/>
    </location>
</feature>
<dbReference type="GeneID" id="86053334"/>
<evidence type="ECO:0000256" key="5">
    <source>
        <dbReference type="ARBA" id="ARBA00022989"/>
    </source>
</evidence>
<organism evidence="9 10">
    <name type="scientific">Eisenbergiella porci</name>
    <dbReference type="NCBI Taxonomy" id="2652274"/>
    <lineage>
        <taxon>Bacteria</taxon>
        <taxon>Bacillati</taxon>
        <taxon>Bacillota</taxon>
        <taxon>Clostridia</taxon>
        <taxon>Lachnospirales</taxon>
        <taxon>Lachnospiraceae</taxon>
        <taxon>Eisenbergiella</taxon>
    </lineage>
</organism>
<keyword evidence="4 7" id="KW-0812">Transmembrane</keyword>
<comment type="similarity">
    <text evidence="7">Belongs to the binding-protein-dependent transport system permease family.</text>
</comment>
<dbReference type="SUPFAM" id="SSF161098">
    <property type="entry name" value="MetI-like"/>
    <property type="match status" value="1"/>
</dbReference>
<dbReference type="PANTHER" id="PTHR30193">
    <property type="entry name" value="ABC TRANSPORTER PERMEASE PROTEIN"/>
    <property type="match status" value="1"/>
</dbReference>
<keyword evidence="3" id="KW-1003">Cell membrane</keyword>
<keyword evidence="6 7" id="KW-0472">Membrane</keyword>